<dbReference type="eggNOG" id="ENOG5034AKM">
    <property type="taxonomic scope" value="Bacteria"/>
</dbReference>
<organism evidence="2 3">
    <name type="scientific">Thermoanaerobacter kivui</name>
    <name type="common">Acetogenium kivui</name>
    <dbReference type="NCBI Taxonomy" id="2325"/>
    <lineage>
        <taxon>Bacteria</taxon>
        <taxon>Bacillati</taxon>
        <taxon>Bacillota</taxon>
        <taxon>Clostridia</taxon>
        <taxon>Thermoanaerobacterales</taxon>
        <taxon>Thermoanaerobacteraceae</taxon>
        <taxon>Thermoanaerobacter</taxon>
    </lineage>
</organism>
<dbReference type="AlphaFoldDB" id="A0A097AQ98"/>
<dbReference type="Proteomes" id="UP000029669">
    <property type="component" value="Chromosome"/>
</dbReference>
<dbReference type="EMBL" id="CP009170">
    <property type="protein sequence ID" value="AIS51990.1"/>
    <property type="molecule type" value="Genomic_DNA"/>
</dbReference>
<evidence type="ECO:0000256" key="1">
    <source>
        <dbReference type="SAM" id="Coils"/>
    </source>
</evidence>
<evidence type="ECO:0000313" key="2">
    <source>
        <dbReference type="EMBL" id="AIS51990.1"/>
    </source>
</evidence>
<evidence type="ECO:0000313" key="3">
    <source>
        <dbReference type="Proteomes" id="UP000029669"/>
    </source>
</evidence>
<keyword evidence="3" id="KW-1185">Reference proteome</keyword>
<proteinExistence type="predicted"/>
<sequence>MEINNTTLLQEIDKALKVMKEAERNLEMIENDNYLKTKLARLKYDFARQEYIRLLRIAKEQKIKYNMNELMEKIIDA</sequence>
<gene>
    <name evidence="2" type="ORF">TKV_c08070</name>
</gene>
<dbReference type="OrthoDB" id="1726424at2"/>
<name>A0A097AQ98_THEKI</name>
<dbReference type="KEGG" id="tki:TKV_c08070"/>
<feature type="coiled-coil region" evidence="1">
    <location>
        <begin position="5"/>
        <end position="32"/>
    </location>
</feature>
<accession>A0A097AQ98</accession>
<keyword evidence="1" id="KW-0175">Coiled coil</keyword>
<protein>
    <submittedName>
        <fullName evidence="2">Uncharacterized protein</fullName>
    </submittedName>
</protein>
<dbReference type="HOGENOM" id="CLU_2647697_0_0_9"/>
<dbReference type="RefSeq" id="WP_049684817.1">
    <property type="nucleotide sequence ID" value="NZ_CP009170.1"/>
</dbReference>
<reference evidence="3" key="1">
    <citation type="journal article" date="2015" name="Genome Announc.">
        <title>Whole-Genome Sequences of 80 Environmental and Clinical Isolates of Burkholderia pseudomallei.</title>
        <authorList>
            <person name="Johnson S.L."/>
            <person name="Baker A.L."/>
            <person name="Chain P.S."/>
            <person name="Currie B.J."/>
            <person name="Daligault H.E."/>
            <person name="Davenport K.W."/>
            <person name="Davis C.B."/>
            <person name="Inglis T.J."/>
            <person name="Kaestli M."/>
            <person name="Koren S."/>
            <person name="Mayo M."/>
            <person name="Merritt A.J."/>
            <person name="Price E.P."/>
            <person name="Sarovich D.S."/>
            <person name="Warner J."/>
            <person name="Rosovitz M.J."/>
        </authorList>
    </citation>
    <scope>NUCLEOTIDE SEQUENCE [LARGE SCALE GENOMIC DNA]</scope>
    <source>
        <strain evidence="3">DSM 2030</strain>
    </source>
</reference>
<dbReference type="STRING" id="2325.TKV_c08070"/>